<feature type="domain" description="GspL cytoplasmic actin-ATPase-like" evidence="3">
    <location>
        <begin position="73"/>
        <end position="166"/>
    </location>
</feature>
<dbReference type="Gene3D" id="3.30.420.380">
    <property type="match status" value="1"/>
</dbReference>
<evidence type="ECO:0000313" key="5">
    <source>
        <dbReference type="Proteomes" id="UP000031631"/>
    </source>
</evidence>
<evidence type="ECO:0000256" key="2">
    <source>
        <dbReference type="SAM" id="Phobius"/>
    </source>
</evidence>
<dbReference type="EMBL" id="AP012273">
    <property type="protein sequence ID" value="BAO43425.1"/>
    <property type="molecule type" value="Genomic_DNA"/>
</dbReference>
<gene>
    <name evidence="4" type="ORF">TBH_C0480</name>
</gene>
<keyword evidence="5" id="KW-1185">Reference proteome</keyword>
<dbReference type="PANTHER" id="PTHR40278">
    <property type="entry name" value="DNA UTILIZATION PROTEIN HOFN"/>
    <property type="match status" value="1"/>
</dbReference>
<feature type="compositionally biased region" description="Low complexity" evidence="1">
    <location>
        <begin position="398"/>
        <end position="412"/>
    </location>
</feature>
<dbReference type="InterPro" id="IPR052534">
    <property type="entry name" value="Extracell_DNA_Util/SecSys_Comp"/>
</dbReference>
<dbReference type="PANTHER" id="PTHR40278:SF1">
    <property type="entry name" value="DNA UTILIZATION PROTEIN HOFN"/>
    <property type="match status" value="1"/>
</dbReference>
<dbReference type="SUPFAM" id="SSF53067">
    <property type="entry name" value="Actin-like ATPase domain"/>
    <property type="match status" value="1"/>
</dbReference>
<dbReference type="InterPro" id="IPR043129">
    <property type="entry name" value="ATPase_NBD"/>
</dbReference>
<dbReference type="AlphaFoldDB" id="A0A7U6GGZ7"/>
<reference evidence="4 5" key="1">
    <citation type="journal article" date="2014" name="PLoS ONE">
        <title>Physiological and genomic features of a novel sulfur-oxidizing gammaproteobacterium belonging to a previously uncultivated symbiotic lineage isolated from a hydrothermal vent.</title>
        <authorList>
            <person name="Nunoura T."/>
            <person name="Takaki Y."/>
            <person name="Kazama H."/>
            <person name="Kakuta J."/>
            <person name="Shimamura S."/>
            <person name="Makita H."/>
            <person name="Hirai M."/>
            <person name="Miyazaki M."/>
            <person name="Takai K."/>
        </authorList>
    </citation>
    <scope>NUCLEOTIDE SEQUENCE [LARGE SCALE GENOMIC DNA]</scope>
    <source>
        <strain evidence="4 5">Hiromi1</strain>
    </source>
</reference>
<protein>
    <submittedName>
        <fullName evidence="4">General secretion pathway protein L</fullName>
    </submittedName>
</protein>
<feature type="compositionally biased region" description="Polar residues" evidence="1">
    <location>
        <begin position="422"/>
        <end position="439"/>
    </location>
</feature>
<name>A0A7U6GGZ7_9GAMM</name>
<dbReference type="Pfam" id="PF05134">
    <property type="entry name" value="T2SSL"/>
    <property type="match status" value="1"/>
</dbReference>
<keyword evidence="2" id="KW-0472">Membrane</keyword>
<dbReference type="Proteomes" id="UP000031631">
    <property type="component" value="Chromosome"/>
</dbReference>
<sequence>MTVALDSSVTQTLRQWRKQVLECLPESWRERISSRITPYILELGSETARLIRDDQPLDELRSVDGATAARLKSHEYPLVLMLPPSWVLSKTVVLPAAAGENLRQVLGFELDRLTPFNVDQVYFDYQLLPRESKDDMLTVAVALVPRRRVDGWLDKLRTAGIPVDAMSAGDLWEEANLLPPEMRARPDLKRLAVNALPAVLVLVLLVAALALPLWQKRQLAVTLQQKENILRGKAAQVMKIREALDKEFQAVKDVSTRWQAAPPVIDLLQVLTNLLPDDTSLQRMEIKGTELIINGTSGQASSLIGLLQKAPGFDDPHFLSPVTQQRGKELFNLSATINMPFPREPGVERQVANPEDRPSNGNAEPVKSSPRQKNAPQLQAGKPTAGNPPPAQHSGRVKPASKPQAAAPQSQPGMPAVVAYPNDSTTRPLTHIRGSNNSAPVPDGITYGSGG</sequence>
<keyword evidence="2" id="KW-1133">Transmembrane helix</keyword>
<keyword evidence="2" id="KW-0812">Transmembrane</keyword>
<organism evidence="4 5">
    <name type="scientific">Thiolapillus brandeum</name>
    <dbReference type="NCBI Taxonomy" id="1076588"/>
    <lineage>
        <taxon>Bacteria</taxon>
        <taxon>Pseudomonadati</taxon>
        <taxon>Pseudomonadota</taxon>
        <taxon>Gammaproteobacteria</taxon>
        <taxon>Chromatiales</taxon>
        <taxon>Sedimenticolaceae</taxon>
        <taxon>Thiolapillus</taxon>
    </lineage>
</organism>
<dbReference type="KEGG" id="tbn:TBH_C0480"/>
<accession>A0A7U6GGZ7</accession>
<evidence type="ECO:0000256" key="1">
    <source>
        <dbReference type="SAM" id="MobiDB-lite"/>
    </source>
</evidence>
<dbReference type="Pfam" id="PF05137">
    <property type="entry name" value="PilN"/>
    <property type="match status" value="1"/>
</dbReference>
<feature type="region of interest" description="Disordered" evidence="1">
    <location>
        <begin position="341"/>
        <end position="451"/>
    </location>
</feature>
<proteinExistence type="predicted"/>
<evidence type="ECO:0000313" key="4">
    <source>
        <dbReference type="EMBL" id="BAO43425.1"/>
    </source>
</evidence>
<dbReference type="InterPro" id="IPR024230">
    <property type="entry name" value="GspL_cyto_dom"/>
</dbReference>
<feature type="transmembrane region" description="Helical" evidence="2">
    <location>
        <begin position="191"/>
        <end position="214"/>
    </location>
</feature>
<evidence type="ECO:0000259" key="3">
    <source>
        <dbReference type="Pfam" id="PF05134"/>
    </source>
</evidence>
<dbReference type="InterPro" id="IPR007813">
    <property type="entry name" value="PilN"/>
</dbReference>